<name>A0A136WHM5_9FIRM</name>
<dbReference type="STRING" id="36847.CLNEO_11060"/>
<accession>A0A136WHM5</accession>
<dbReference type="RefSeq" id="WP_066085679.1">
    <property type="nucleotide sequence ID" value="NZ_LRVM01000002.1"/>
</dbReference>
<protein>
    <recommendedName>
        <fullName evidence="3">YgiT-type zinc finger domain protein</fullName>
    </recommendedName>
</protein>
<dbReference type="AlphaFoldDB" id="A0A136WHM5"/>
<evidence type="ECO:0000313" key="2">
    <source>
        <dbReference type="Proteomes" id="UP000070539"/>
    </source>
</evidence>
<organism evidence="1 2">
    <name type="scientific">Anaerotignum neopropionicum</name>
    <dbReference type="NCBI Taxonomy" id="36847"/>
    <lineage>
        <taxon>Bacteria</taxon>
        <taxon>Bacillati</taxon>
        <taxon>Bacillota</taxon>
        <taxon>Clostridia</taxon>
        <taxon>Lachnospirales</taxon>
        <taxon>Anaerotignaceae</taxon>
        <taxon>Anaerotignum</taxon>
    </lineage>
</organism>
<gene>
    <name evidence="1" type="ORF">CLNEO_11060</name>
</gene>
<reference evidence="1 2" key="1">
    <citation type="submission" date="2016-01" db="EMBL/GenBank/DDBJ databases">
        <title>Genome sequence of Clostridium neopropionicum X4, DSM-3847.</title>
        <authorList>
            <person name="Poehlein A."/>
            <person name="Beck M.H."/>
            <person name="Bengelsdorf F.R."/>
            <person name="Daniel R."/>
            <person name="Duerre P."/>
        </authorList>
    </citation>
    <scope>NUCLEOTIDE SEQUENCE [LARGE SCALE GENOMIC DNA]</scope>
    <source>
        <strain evidence="1 2">DSM-3847</strain>
    </source>
</reference>
<comment type="caution">
    <text evidence="1">The sequence shown here is derived from an EMBL/GenBank/DDBJ whole genome shotgun (WGS) entry which is preliminary data.</text>
</comment>
<proteinExistence type="predicted"/>
<evidence type="ECO:0000313" key="1">
    <source>
        <dbReference type="EMBL" id="KXL53880.1"/>
    </source>
</evidence>
<dbReference type="OrthoDB" id="2375320at2"/>
<evidence type="ECO:0008006" key="3">
    <source>
        <dbReference type="Google" id="ProtNLM"/>
    </source>
</evidence>
<sequence length="419" mass="49035">MSGLNCDKCGRKLHLDYGDKKIKLKDDKKIGFAKTPLLVCSGCNSRYIPYGTKEIIDQICTIIQEDTSKEKSGNIEVIVKENCEIENLEVSEWYDFDKIKARFFNEKFMAEKVKFLYDKDDYYFIPGLIRPWRTGFLTPVFFNIEVLLKYIHHPDYGLDIGADTFGYIYKGDEHFITFGINENNRVIMWLGDISNLAVEEQFYLRSENISSDHSIGSEFYEAEIEVTWANASAEKTLLKKRLEFNEKVRSHFALSIAQLDTETLRVTKNIHKILINTNSAFKDLMIPLNELLVESINNKDIRKKIKEKYPDLKEEIKDKKGIKLLQLWLEKNTDNIDISMEIAPLFVLYDLRLVSAHLYSDESREDLLNSCCLRLGLQKEERNYIIIANTLIEKLTTMYIKFNQSLRLKEMEDIKENER</sequence>
<dbReference type="Proteomes" id="UP000070539">
    <property type="component" value="Unassembled WGS sequence"/>
</dbReference>
<dbReference type="EMBL" id="LRVM01000002">
    <property type="protein sequence ID" value="KXL53880.1"/>
    <property type="molecule type" value="Genomic_DNA"/>
</dbReference>
<keyword evidence="2" id="KW-1185">Reference proteome</keyword>